<dbReference type="Gene3D" id="3.10.450.30">
    <property type="entry name" value="Microbial ribonucleases"/>
    <property type="match status" value="1"/>
</dbReference>
<proteinExistence type="predicted"/>
<evidence type="ECO:0000256" key="2">
    <source>
        <dbReference type="ARBA" id="ARBA00022801"/>
    </source>
</evidence>
<evidence type="ECO:0000313" key="4">
    <source>
        <dbReference type="EMBL" id="MFD2459092.1"/>
    </source>
</evidence>
<keyword evidence="1" id="KW-0540">Nuclease</keyword>
<dbReference type="EMBL" id="JBHUKU010000005">
    <property type="protein sequence ID" value="MFD2459092.1"/>
    <property type="molecule type" value="Genomic_DNA"/>
</dbReference>
<keyword evidence="5" id="KW-1185">Reference proteome</keyword>
<organism evidence="4 5">
    <name type="scientific">Amycolatopsis samaneae</name>
    <dbReference type="NCBI Taxonomy" id="664691"/>
    <lineage>
        <taxon>Bacteria</taxon>
        <taxon>Bacillati</taxon>
        <taxon>Actinomycetota</taxon>
        <taxon>Actinomycetes</taxon>
        <taxon>Pseudonocardiales</taxon>
        <taxon>Pseudonocardiaceae</taxon>
        <taxon>Amycolatopsis</taxon>
    </lineage>
</organism>
<gene>
    <name evidence="4" type="ORF">ACFSYJ_10780</name>
</gene>
<reference evidence="5" key="1">
    <citation type="journal article" date="2019" name="Int. J. Syst. Evol. Microbiol.">
        <title>The Global Catalogue of Microorganisms (GCM) 10K type strain sequencing project: providing services to taxonomists for standard genome sequencing and annotation.</title>
        <authorList>
            <consortium name="The Broad Institute Genomics Platform"/>
            <consortium name="The Broad Institute Genome Sequencing Center for Infectious Disease"/>
            <person name="Wu L."/>
            <person name="Ma J."/>
        </authorList>
    </citation>
    <scope>NUCLEOTIDE SEQUENCE [LARGE SCALE GENOMIC DNA]</scope>
    <source>
        <strain evidence="5">CGMCC 4.7643</strain>
    </source>
</reference>
<comment type="caution">
    <text evidence="4">The sequence shown here is derived from an EMBL/GenBank/DDBJ whole genome shotgun (WGS) entry which is preliminary data.</text>
</comment>
<feature type="compositionally biased region" description="Low complexity" evidence="3">
    <location>
        <begin position="31"/>
        <end position="51"/>
    </location>
</feature>
<dbReference type="InterPro" id="IPR000026">
    <property type="entry name" value="N1-like"/>
</dbReference>
<feature type="region of interest" description="Disordered" evidence="3">
    <location>
        <begin position="29"/>
        <end position="74"/>
    </location>
</feature>
<dbReference type="Proteomes" id="UP001597419">
    <property type="component" value="Unassembled WGS sequence"/>
</dbReference>
<dbReference type="RefSeq" id="WP_345406208.1">
    <property type="nucleotide sequence ID" value="NZ_BAABHG010000019.1"/>
</dbReference>
<protein>
    <submittedName>
        <fullName evidence="4">Ribonuclease domain-containing protein</fullName>
    </submittedName>
</protein>
<dbReference type="InterPro" id="IPR016191">
    <property type="entry name" value="Ribonuclease/ribotoxin"/>
</dbReference>
<accession>A0ABW5GDE7</accession>
<evidence type="ECO:0000256" key="3">
    <source>
        <dbReference type="SAM" id="MobiDB-lite"/>
    </source>
</evidence>
<sequence length="161" mass="17162">MVNRRRITAALVGLLVLVLGGWLVKSQLSDSPSAAPSSSPSAPASSGAGAPAKGGVSNAKLPGTDSGLPVKPLSALPSQAADTWKLIEKGGPYPYPRNDDVVFENREKVLPRKQSGYYHEYTVKTPGSPDRGPRRLVTGQAKELYYTEDHYSSFVVVDPAR</sequence>
<dbReference type="Pfam" id="PF00545">
    <property type="entry name" value="Ribonuclease"/>
    <property type="match status" value="1"/>
</dbReference>
<name>A0ABW5GDE7_9PSEU</name>
<dbReference type="SUPFAM" id="SSF53933">
    <property type="entry name" value="Microbial ribonucleases"/>
    <property type="match status" value="1"/>
</dbReference>
<evidence type="ECO:0000256" key="1">
    <source>
        <dbReference type="ARBA" id="ARBA00022722"/>
    </source>
</evidence>
<evidence type="ECO:0000313" key="5">
    <source>
        <dbReference type="Proteomes" id="UP001597419"/>
    </source>
</evidence>
<keyword evidence="2" id="KW-0378">Hydrolase</keyword>